<accession>E7S7M4</accession>
<dbReference type="AlphaFoldDB" id="E7S7M4"/>
<evidence type="ECO:0000313" key="1">
    <source>
        <dbReference type="EMBL" id="EFW00468.1"/>
    </source>
</evidence>
<name>E7S7M4_9STRE</name>
<organism evidence="1 2">
    <name type="scientific">Streptococcus australis ATCC 700641</name>
    <dbReference type="NCBI Taxonomy" id="888833"/>
    <lineage>
        <taxon>Bacteria</taxon>
        <taxon>Bacillati</taxon>
        <taxon>Bacillota</taxon>
        <taxon>Bacilli</taxon>
        <taxon>Lactobacillales</taxon>
        <taxon>Streptococcaceae</taxon>
        <taxon>Streptococcus</taxon>
    </lineage>
</organism>
<keyword evidence="2" id="KW-1185">Reference proteome</keyword>
<dbReference type="HOGENOM" id="CLU_3189336_0_0_9"/>
<reference evidence="1 2" key="1">
    <citation type="submission" date="2010-12" db="EMBL/GenBank/DDBJ databases">
        <authorList>
            <person name="Muzny D."/>
            <person name="Qin X."/>
            <person name="Deng J."/>
            <person name="Jiang H."/>
            <person name="Liu Y."/>
            <person name="Qu J."/>
            <person name="Song X.-Z."/>
            <person name="Zhang L."/>
            <person name="Thornton R."/>
            <person name="Coyle M."/>
            <person name="Francisco L."/>
            <person name="Jackson L."/>
            <person name="Javaid M."/>
            <person name="Korchina V."/>
            <person name="Kovar C."/>
            <person name="Mata R."/>
            <person name="Mathew T."/>
            <person name="Ngo R."/>
            <person name="Nguyen L."/>
            <person name="Nguyen N."/>
            <person name="Okwuonu G."/>
            <person name="Ongeri F."/>
            <person name="Pham C."/>
            <person name="Simmons D."/>
            <person name="Wilczek-Boney K."/>
            <person name="Hale W."/>
            <person name="Jakkamsetti A."/>
            <person name="Pham P."/>
            <person name="Ruth R."/>
            <person name="San Lucas F."/>
            <person name="Warren J."/>
            <person name="Zhang J."/>
            <person name="Zhao Z."/>
            <person name="Zhou C."/>
            <person name="Zhu D."/>
            <person name="Lee S."/>
            <person name="Bess C."/>
            <person name="Blankenburg K."/>
            <person name="Forbes L."/>
            <person name="Fu Q."/>
            <person name="Gubbala S."/>
            <person name="Hirani K."/>
            <person name="Jayaseelan J.C."/>
            <person name="Lara F."/>
            <person name="Munidasa M."/>
            <person name="Palculict T."/>
            <person name="Patil S."/>
            <person name="Pu L.-L."/>
            <person name="Saada N."/>
            <person name="Tang L."/>
            <person name="Weissenberger G."/>
            <person name="Zhu Y."/>
            <person name="Hemphill L."/>
            <person name="Shang Y."/>
            <person name="Youmans B."/>
            <person name="Ayvaz T."/>
            <person name="Ross M."/>
            <person name="Santibanez J."/>
            <person name="Aqrawi P."/>
            <person name="Gross S."/>
            <person name="Joshi V."/>
            <person name="Fowler G."/>
            <person name="Nazareth L."/>
            <person name="Reid J."/>
            <person name="Worley K."/>
            <person name="Petrosino J."/>
            <person name="Highlander S."/>
            <person name="Gibbs R."/>
        </authorList>
    </citation>
    <scope>NUCLEOTIDE SEQUENCE [LARGE SCALE GENOMIC DNA]</scope>
    <source>
        <strain evidence="1 2">ATCC 700641</strain>
    </source>
</reference>
<dbReference type="Proteomes" id="UP000002814">
    <property type="component" value="Unassembled WGS sequence"/>
</dbReference>
<proteinExistence type="predicted"/>
<dbReference type="EMBL" id="AEQR01000001">
    <property type="protein sequence ID" value="EFW00468.1"/>
    <property type="molecule type" value="Genomic_DNA"/>
</dbReference>
<protein>
    <submittedName>
        <fullName evidence="1">Uncharacterized protein</fullName>
    </submittedName>
</protein>
<evidence type="ECO:0000313" key="2">
    <source>
        <dbReference type="Proteomes" id="UP000002814"/>
    </source>
</evidence>
<gene>
    <name evidence="1" type="ORF">HMPREF9421_0059</name>
</gene>
<comment type="caution">
    <text evidence="1">The sequence shown here is derived from an EMBL/GenBank/DDBJ whole genome shotgun (WGS) entry which is preliminary data.</text>
</comment>
<sequence>MGVRISLKSPEKTAINSYLLEKNKKVKKLLRKGLQKQKRVLYLIHK</sequence>